<sequence>EYPVYGLQPPGLEGDDLPVLTTIEAMAAFYLAEMRQIQPVGPYYLLGRCFGGVIAFEMAQQLVAQGQEVALLALLDTMTPPGQPRPNRSQHPFRKRLKRLIKLWKRLRSQADVFTGLRGLSYRHYHRLERVWRAQQQARQTYVPRVYSGKITFFWPAAKRWKRREGWRALTTQPLVVHRAPGTHKTMTQEPHVRVLAETLRTCLAQAHALSEEERLPGGGDDITIPRKCIRGL</sequence>
<comment type="caution">
    <text evidence="2">The sequence shown here is derived from an EMBL/GenBank/DDBJ whole genome shotgun (WGS) entry which is preliminary data.</text>
</comment>
<dbReference type="InterPro" id="IPR001031">
    <property type="entry name" value="Thioesterase"/>
</dbReference>
<dbReference type="GO" id="GO:0016787">
    <property type="term" value="F:hydrolase activity"/>
    <property type="evidence" value="ECO:0007669"/>
    <property type="project" value="UniProtKB-KW"/>
</dbReference>
<dbReference type="SUPFAM" id="SSF53474">
    <property type="entry name" value="alpha/beta-Hydrolases"/>
    <property type="match status" value="1"/>
</dbReference>
<proteinExistence type="predicted"/>
<gene>
    <name evidence="2" type="ORF">GF339_12785</name>
</gene>
<evidence type="ECO:0000259" key="1">
    <source>
        <dbReference type="SMART" id="SM00824"/>
    </source>
</evidence>
<dbReference type="InterPro" id="IPR020802">
    <property type="entry name" value="TesA-like"/>
</dbReference>
<keyword evidence="2" id="KW-0378">Hydrolase</keyword>
<dbReference type="InterPro" id="IPR029058">
    <property type="entry name" value="AB_hydrolase_fold"/>
</dbReference>
<dbReference type="Proteomes" id="UP000649604">
    <property type="component" value="Unassembled WGS sequence"/>
</dbReference>
<name>A0A9D5JWJ4_9BACT</name>
<dbReference type="Gene3D" id="3.40.50.1820">
    <property type="entry name" value="alpha/beta hydrolase"/>
    <property type="match status" value="1"/>
</dbReference>
<reference evidence="2" key="1">
    <citation type="submission" date="2019-11" db="EMBL/GenBank/DDBJ databases">
        <title>Microbial mats filling the niche in hypersaline microbial mats.</title>
        <authorList>
            <person name="Wong H.L."/>
            <person name="Macleod F.I."/>
            <person name="White R.A. III"/>
            <person name="Burns B.P."/>
        </authorList>
    </citation>
    <scope>NUCLEOTIDE SEQUENCE</scope>
    <source>
        <strain evidence="2">Rbin_158</strain>
    </source>
</reference>
<feature type="domain" description="Thioesterase TesA-like" evidence="1">
    <location>
        <begin position="1"/>
        <end position="204"/>
    </location>
</feature>
<dbReference type="AlphaFoldDB" id="A0A9D5JWJ4"/>
<evidence type="ECO:0000313" key="3">
    <source>
        <dbReference type="Proteomes" id="UP000649604"/>
    </source>
</evidence>
<dbReference type="Pfam" id="PF00975">
    <property type="entry name" value="Thioesterase"/>
    <property type="match status" value="1"/>
</dbReference>
<organism evidence="2 3">
    <name type="scientific">candidate division KSB3 bacterium</name>
    <dbReference type="NCBI Taxonomy" id="2044937"/>
    <lineage>
        <taxon>Bacteria</taxon>
        <taxon>candidate division KSB3</taxon>
    </lineage>
</organism>
<dbReference type="SMART" id="SM00824">
    <property type="entry name" value="PKS_TE"/>
    <property type="match status" value="1"/>
</dbReference>
<dbReference type="EMBL" id="WJJP01000415">
    <property type="protein sequence ID" value="MBD3325459.1"/>
    <property type="molecule type" value="Genomic_DNA"/>
</dbReference>
<accession>A0A9D5JWJ4</accession>
<feature type="non-terminal residue" evidence="2">
    <location>
        <position position="1"/>
    </location>
</feature>
<evidence type="ECO:0000313" key="2">
    <source>
        <dbReference type="EMBL" id="MBD3325459.1"/>
    </source>
</evidence>
<protein>
    <submittedName>
        <fullName evidence="2">Alpha/beta fold hydrolase</fullName>
    </submittedName>
</protein>